<dbReference type="EMBL" id="FQXG01000008">
    <property type="protein sequence ID" value="SHI14639.1"/>
    <property type="molecule type" value="Genomic_DNA"/>
</dbReference>
<evidence type="ECO:0000259" key="3">
    <source>
        <dbReference type="PROSITE" id="PS50263"/>
    </source>
</evidence>
<keyword evidence="1" id="KW-0378">Hydrolase</keyword>
<dbReference type="Proteomes" id="UP000184268">
    <property type="component" value="Unassembled WGS sequence"/>
</dbReference>
<dbReference type="InterPro" id="IPR017755">
    <property type="entry name" value="N-carbamoylputrescine_amidase"/>
</dbReference>
<dbReference type="AlphaFoldDB" id="A0A1M5YRW6"/>
<sequence length="293" mass="32460">MNRTVTFACVQLSLSWDQDQNFAKITDAVTEAAGNGAQVVVLQELIATPYFCKRQQARYFELAETTEQCALVAHCRELAAQHQVVIPVSYFERCGNSFFNSLVMVDADGSVLDNYRKSHIPDGPGYSEKFYFSPGDTGFKVWDTRYGRFGAGICWDQWFPELARSLALAGAEAIFYPTAIGSEPQDPSLDSRDHWQRTMQGHAAANLVPVIAANRTGIEQDDGIETTFYGSSFITDHTGAKLAEAGRDEETILYASLDLAACAQARHSWGLFRDRRPELYDRVGSLTGNGRGQ</sequence>
<dbReference type="Gene3D" id="3.60.110.10">
    <property type="entry name" value="Carbon-nitrogen hydrolase"/>
    <property type="match status" value="1"/>
</dbReference>
<dbReference type="NCBIfam" id="TIGR03381">
    <property type="entry name" value="agmatine_aguB"/>
    <property type="match status" value="1"/>
</dbReference>
<dbReference type="InterPro" id="IPR003010">
    <property type="entry name" value="C-N_Hydrolase"/>
</dbReference>
<evidence type="ECO:0000313" key="4">
    <source>
        <dbReference type="EMBL" id="SHI14639.1"/>
    </source>
</evidence>
<dbReference type="InterPro" id="IPR036526">
    <property type="entry name" value="C-N_Hydrolase_sf"/>
</dbReference>
<keyword evidence="5" id="KW-1185">Reference proteome</keyword>
<name>A0A1M5YRW6_9GAMM</name>
<organism evidence="4 5">
    <name type="scientific">Ferrimonas marina</name>
    <dbReference type="NCBI Taxonomy" id="299255"/>
    <lineage>
        <taxon>Bacteria</taxon>
        <taxon>Pseudomonadati</taxon>
        <taxon>Pseudomonadota</taxon>
        <taxon>Gammaproteobacteria</taxon>
        <taxon>Alteromonadales</taxon>
        <taxon>Ferrimonadaceae</taxon>
        <taxon>Ferrimonas</taxon>
    </lineage>
</organism>
<evidence type="ECO:0000313" key="5">
    <source>
        <dbReference type="Proteomes" id="UP000184268"/>
    </source>
</evidence>
<dbReference type="PANTHER" id="PTHR43674">
    <property type="entry name" value="NITRILASE C965.09-RELATED"/>
    <property type="match status" value="1"/>
</dbReference>
<dbReference type="STRING" id="299255.SAMN02745129_4336"/>
<protein>
    <submittedName>
        <fullName evidence="4">N-carbamoylputrescine amidase</fullName>
    </submittedName>
</protein>
<dbReference type="PANTHER" id="PTHR43674:SF2">
    <property type="entry name" value="BETA-UREIDOPROPIONASE"/>
    <property type="match status" value="1"/>
</dbReference>
<reference evidence="4 5" key="1">
    <citation type="submission" date="2016-11" db="EMBL/GenBank/DDBJ databases">
        <authorList>
            <person name="Jaros S."/>
            <person name="Januszkiewicz K."/>
            <person name="Wedrychowicz H."/>
        </authorList>
    </citation>
    <scope>NUCLEOTIDE SEQUENCE [LARGE SCALE GENOMIC DNA]</scope>
    <source>
        <strain evidence="4 5">DSM 16917</strain>
    </source>
</reference>
<accession>A0A1M5YRW6</accession>
<evidence type="ECO:0000256" key="1">
    <source>
        <dbReference type="ARBA" id="ARBA00022801"/>
    </source>
</evidence>
<feature type="domain" description="CN hydrolase" evidence="3">
    <location>
        <begin position="5"/>
        <end position="259"/>
    </location>
</feature>
<gene>
    <name evidence="4" type="ORF">SAMN02745129_4336</name>
</gene>
<dbReference type="OrthoDB" id="9803803at2"/>
<dbReference type="Pfam" id="PF00795">
    <property type="entry name" value="CN_hydrolase"/>
    <property type="match status" value="1"/>
</dbReference>
<dbReference type="InterPro" id="IPR050345">
    <property type="entry name" value="Aliph_Amidase/BUP"/>
</dbReference>
<dbReference type="CDD" id="cd07573">
    <property type="entry name" value="CPA"/>
    <property type="match status" value="1"/>
</dbReference>
<dbReference type="PROSITE" id="PS50263">
    <property type="entry name" value="CN_HYDROLASE"/>
    <property type="match status" value="1"/>
</dbReference>
<evidence type="ECO:0000256" key="2">
    <source>
        <dbReference type="ARBA" id="ARBA00034122"/>
    </source>
</evidence>
<dbReference type="RefSeq" id="WP_067660223.1">
    <property type="nucleotide sequence ID" value="NZ_FQXG01000008.1"/>
</dbReference>
<dbReference type="GO" id="GO:0033388">
    <property type="term" value="P:putrescine biosynthetic process from arginine"/>
    <property type="evidence" value="ECO:0007669"/>
    <property type="project" value="TreeGrafter"/>
</dbReference>
<dbReference type="SUPFAM" id="SSF56317">
    <property type="entry name" value="Carbon-nitrogen hydrolase"/>
    <property type="match status" value="1"/>
</dbReference>
<dbReference type="GO" id="GO:0050126">
    <property type="term" value="F:N-carbamoylputrescine amidase activity"/>
    <property type="evidence" value="ECO:0007669"/>
    <property type="project" value="InterPro"/>
</dbReference>
<comment type="similarity">
    <text evidence="2">Belongs to the carbon-nitrogen hydrolase superfamily.</text>
</comment>
<proteinExistence type="inferred from homology"/>